<gene>
    <name evidence="1" type="ORF">SC09_Contig25orf00473</name>
</gene>
<evidence type="ECO:0000313" key="2">
    <source>
        <dbReference type="Proteomes" id="UP000032247"/>
    </source>
</evidence>
<evidence type="ECO:0000313" key="1">
    <source>
        <dbReference type="EMBL" id="KIU10660.1"/>
    </source>
</evidence>
<name>A0A0D1KNZ8_BACIU</name>
<dbReference type="EMBL" id="JXBC01000004">
    <property type="protein sequence ID" value="KIU10660.1"/>
    <property type="molecule type" value="Genomic_DNA"/>
</dbReference>
<reference evidence="1 2" key="1">
    <citation type="submission" date="2014-12" db="EMBL/GenBank/DDBJ databases">
        <title>Comparative genome analysis of Bacillus coagulans HM-08, Clostridium butyricum HM-68, Bacillus subtilis HM-66 and Bacillus licheniformis BL-09.</title>
        <authorList>
            <person name="Zhang H."/>
        </authorList>
    </citation>
    <scope>NUCLEOTIDE SEQUENCE [LARGE SCALE GENOMIC DNA]</scope>
    <source>
        <strain evidence="1 2">HM-66</strain>
    </source>
</reference>
<dbReference type="PATRIC" id="fig|1423.173.peg.2772"/>
<dbReference type="Proteomes" id="UP000032247">
    <property type="component" value="Unassembled WGS sequence"/>
</dbReference>
<dbReference type="AlphaFoldDB" id="A0A0D1KNZ8"/>
<accession>A0A0D1KNZ8</accession>
<sequence length="47" mass="5435">MQLINLLIVFVIWFPFLKAMDKLNLAKEKEQAVQNSAAQQNDNSIKM</sequence>
<organism evidence="1 2">
    <name type="scientific">Bacillus subtilis</name>
    <dbReference type="NCBI Taxonomy" id="1423"/>
    <lineage>
        <taxon>Bacteria</taxon>
        <taxon>Bacillati</taxon>
        <taxon>Bacillota</taxon>
        <taxon>Bacilli</taxon>
        <taxon>Bacillales</taxon>
        <taxon>Bacillaceae</taxon>
        <taxon>Bacillus</taxon>
    </lineage>
</organism>
<comment type="caution">
    <text evidence="1">The sequence shown here is derived from an EMBL/GenBank/DDBJ whole genome shotgun (WGS) entry which is preliminary data.</text>
</comment>
<proteinExistence type="predicted"/>
<protein>
    <submittedName>
        <fullName evidence="1">Uncharacterized protein</fullName>
    </submittedName>
</protein>